<evidence type="ECO:0000313" key="4">
    <source>
        <dbReference type="EMBL" id="KAL1873627.1"/>
    </source>
</evidence>
<evidence type="ECO:0000259" key="3">
    <source>
        <dbReference type="Pfam" id="PF05368"/>
    </source>
</evidence>
<dbReference type="Pfam" id="PF05368">
    <property type="entry name" value="NmrA"/>
    <property type="match status" value="1"/>
</dbReference>
<protein>
    <recommendedName>
        <fullName evidence="3">NmrA-like domain-containing protein</fullName>
    </recommendedName>
</protein>
<comment type="caution">
    <text evidence="4">The sequence shown here is derived from an EMBL/GenBank/DDBJ whole genome shotgun (WGS) entry which is preliminary data.</text>
</comment>
<dbReference type="EMBL" id="JAZHXJ010000118">
    <property type="protein sequence ID" value="KAL1873627.1"/>
    <property type="molecule type" value="Genomic_DNA"/>
</dbReference>
<dbReference type="InterPro" id="IPR036291">
    <property type="entry name" value="NAD(P)-bd_dom_sf"/>
</dbReference>
<reference evidence="4 5" key="1">
    <citation type="journal article" date="2024" name="Commun. Biol.">
        <title>Comparative genomic analysis of thermophilic fungi reveals convergent evolutionary adaptations and gene losses.</title>
        <authorList>
            <person name="Steindorff A.S."/>
            <person name="Aguilar-Pontes M.V."/>
            <person name="Robinson A.J."/>
            <person name="Andreopoulos B."/>
            <person name="LaButti K."/>
            <person name="Kuo A."/>
            <person name="Mondo S."/>
            <person name="Riley R."/>
            <person name="Otillar R."/>
            <person name="Haridas S."/>
            <person name="Lipzen A."/>
            <person name="Grimwood J."/>
            <person name="Schmutz J."/>
            <person name="Clum A."/>
            <person name="Reid I.D."/>
            <person name="Moisan M.C."/>
            <person name="Butler G."/>
            <person name="Nguyen T.T.M."/>
            <person name="Dewar K."/>
            <person name="Conant G."/>
            <person name="Drula E."/>
            <person name="Henrissat B."/>
            <person name="Hansel C."/>
            <person name="Singer S."/>
            <person name="Hutchinson M.I."/>
            <person name="de Vries R.P."/>
            <person name="Natvig D.O."/>
            <person name="Powell A.J."/>
            <person name="Tsang A."/>
            <person name="Grigoriev I.V."/>
        </authorList>
    </citation>
    <scope>NUCLEOTIDE SEQUENCE [LARGE SCALE GENOMIC DNA]</scope>
    <source>
        <strain evidence="4 5">ATCC 24622</strain>
    </source>
</reference>
<keyword evidence="5" id="KW-1185">Reference proteome</keyword>
<organism evidence="4 5">
    <name type="scientific">Phialemonium thermophilum</name>
    <dbReference type="NCBI Taxonomy" id="223376"/>
    <lineage>
        <taxon>Eukaryota</taxon>
        <taxon>Fungi</taxon>
        <taxon>Dikarya</taxon>
        <taxon>Ascomycota</taxon>
        <taxon>Pezizomycotina</taxon>
        <taxon>Sordariomycetes</taxon>
        <taxon>Sordariomycetidae</taxon>
        <taxon>Cephalothecales</taxon>
        <taxon>Cephalothecaceae</taxon>
        <taxon>Phialemonium</taxon>
    </lineage>
</organism>
<evidence type="ECO:0000256" key="2">
    <source>
        <dbReference type="ARBA" id="ARBA00022857"/>
    </source>
</evidence>
<dbReference type="InterPro" id="IPR051164">
    <property type="entry name" value="NmrA-like_oxidored"/>
</dbReference>
<dbReference type="Proteomes" id="UP001586593">
    <property type="component" value="Unassembled WGS sequence"/>
</dbReference>
<sequence length="328" mass="35274">MSLPVLTVCAALGRQGAGVVSAFTSEASPQYHVRALTSNPESAAARELASKPNVSVVKVDLHSLDSVVAAFEGSTLIFANTVFPPDVFVKDGAAKAEEAEASHGLNIARAAAKTSSLKHLIWSTLPDVLSETGGKLNIPHFQSKIPAERYILEHESGLANKTTFLRLGLYGSVIERPTYTPVKVDAANARLLILPIDPDAVFPFIGDETFNTGLLAKAIFSQPDKTTGTYVNGTIEAVTGRRWASNLEKAAKAHGKDVRIVFLQSTLSGFEQLWGATGTEIGIMFQFWNDYSEHSYDISTAGRVVLTPRDLGVADQLRGNEDAMVQFL</sequence>
<gene>
    <name evidence="4" type="ORF">VTK73DRAFT_814</name>
</gene>
<dbReference type="InterPro" id="IPR008030">
    <property type="entry name" value="NmrA-like"/>
</dbReference>
<comment type="similarity">
    <text evidence="1">Belongs to the NmrA-type oxidoreductase family.</text>
</comment>
<evidence type="ECO:0000313" key="5">
    <source>
        <dbReference type="Proteomes" id="UP001586593"/>
    </source>
</evidence>
<dbReference type="SUPFAM" id="SSF51735">
    <property type="entry name" value="NAD(P)-binding Rossmann-fold domains"/>
    <property type="match status" value="1"/>
</dbReference>
<name>A0ABR3XD71_9PEZI</name>
<dbReference type="PANTHER" id="PTHR42748">
    <property type="entry name" value="NITROGEN METABOLITE REPRESSION PROTEIN NMRA FAMILY MEMBER"/>
    <property type="match status" value="1"/>
</dbReference>
<proteinExistence type="inferred from homology"/>
<dbReference type="PANTHER" id="PTHR42748:SF28">
    <property type="entry name" value="NMRA-LIKE DOMAIN-CONTAINING PROTEIN"/>
    <property type="match status" value="1"/>
</dbReference>
<accession>A0ABR3XD71</accession>
<keyword evidence="2" id="KW-0521">NADP</keyword>
<dbReference type="Gene3D" id="3.90.25.10">
    <property type="entry name" value="UDP-galactose 4-epimerase, domain 1"/>
    <property type="match status" value="1"/>
</dbReference>
<feature type="domain" description="NmrA-like" evidence="3">
    <location>
        <begin position="6"/>
        <end position="295"/>
    </location>
</feature>
<evidence type="ECO:0000256" key="1">
    <source>
        <dbReference type="ARBA" id="ARBA00006328"/>
    </source>
</evidence>
<dbReference type="Gene3D" id="3.40.50.720">
    <property type="entry name" value="NAD(P)-binding Rossmann-like Domain"/>
    <property type="match status" value="1"/>
</dbReference>